<reference evidence="2 3" key="1">
    <citation type="submission" date="2021-03" db="EMBL/GenBank/DDBJ databases">
        <title>Haloterrigena longa sp. nov. and Haloterrigena limicola sp. nov., extremely halophilic archaea isolated from a salt lake.</title>
        <authorList>
            <person name="Henglin C."/>
        </authorList>
    </citation>
    <scope>NUCLEOTIDE SEQUENCE [LARGE SCALE GENOMIC DNA]</scope>
    <source>
        <strain evidence="2 3">KZCA68</strain>
    </source>
</reference>
<dbReference type="EMBL" id="CP071462">
    <property type="protein sequence ID" value="QSX00219.1"/>
    <property type="molecule type" value="Genomic_DNA"/>
</dbReference>
<dbReference type="AlphaFoldDB" id="A0A8A2VQ33"/>
<proteinExistence type="predicted"/>
<evidence type="ECO:0000256" key="1">
    <source>
        <dbReference type="SAM" id="Phobius"/>
    </source>
</evidence>
<keyword evidence="3" id="KW-1185">Reference proteome</keyword>
<dbReference type="RefSeq" id="WP_207289939.1">
    <property type="nucleotide sequence ID" value="NZ_CP071462.1"/>
</dbReference>
<keyword evidence="1" id="KW-0812">Transmembrane</keyword>
<evidence type="ECO:0000313" key="3">
    <source>
        <dbReference type="Proteomes" id="UP000663203"/>
    </source>
</evidence>
<protein>
    <submittedName>
        <fullName evidence="2">Uncharacterized protein</fullName>
    </submittedName>
</protein>
<dbReference type="KEGG" id="hakz:J0X25_04435"/>
<feature type="transmembrane region" description="Helical" evidence="1">
    <location>
        <begin position="44"/>
        <end position="64"/>
    </location>
</feature>
<evidence type="ECO:0000313" key="2">
    <source>
        <dbReference type="EMBL" id="QSX00219.1"/>
    </source>
</evidence>
<dbReference type="GeneID" id="63186526"/>
<organism evidence="2 3">
    <name type="scientific">Haloterrigena alkaliphila</name>
    <dbReference type="NCBI Taxonomy" id="2816475"/>
    <lineage>
        <taxon>Archaea</taxon>
        <taxon>Methanobacteriati</taxon>
        <taxon>Methanobacteriota</taxon>
        <taxon>Stenosarchaea group</taxon>
        <taxon>Halobacteria</taxon>
        <taxon>Halobacteriales</taxon>
        <taxon>Natrialbaceae</taxon>
        <taxon>Haloterrigena</taxon>
    </lineage>
</organism>
<keyword evidence="1" id="KW-0472">Membrane</keyword>
<feature type="transmembrane region" description="Helical" evidence="1">
    <location>
        <begin position="14"/>
        <end position="32"/>
    </location>
</feature>
<name>A0A8A2VQ33_9EURY</name>
<gene>
    <name evidence="2" type="ORF">J0X25_04435</name>
</gene>
<dbReference type="Proteomes" id="UP000663203">
    <property type="component" value="Chromosome"/>
</dbReference>
<keyword evidence="1" id="KW-1133">Transmembrane helix</keyword>
<sequence length="77" mass="7420">MSAKTLELIGVPRLGKFVAAVIVGLGIGTLVAPEPVTVPTVGAVPGLLAGSAAIAVGTGLYLWIKRTTAGCGCGGGC</sequence>
<accession>A0A8A2VQ33</accession>